<feature type="non-terminal residue" evidence="1">
    <location>
        <position position="1"/>
    </location>
</feature>
<accession>A0A0F9GTT8</accession>
<dbReference type="InterPro" id="IPR036583">
    <property type="entry name" value="23S_rRNA_IVS_sf"/>
</dbReference>
<proteinExistence type="predicted"/>
<comment type="caution">
    <text evidence="1">The sequence shown here is derived from an EMBL/GenBank/DDBJ whole genome shotgun (WGS) entry which is preliminary data.</text>
</comment>
<dbReference type="NCBIfam" id="TIGR02436">
    <property type="entry name" value="four helix bundle protein"/>
    <property type="match status" value="1"/>
</dbReference>
<evidence type="ECO:0008006" key="2">
    <source>
        <dbReference type="Google" id="ProtNLM"/>
    </source>
</evidence>
<dbReference type="Gene3D" id="1.20.1440.60">
    <property type="entry name" value="23S rRNA-intervening sequence"/>
    <property type="match status" value="1"/>
</dbReference>
<dbReference type="EMBL" id="LAZR01025168">
    <property type="protein sequence ID" value="KKL72765.1"/>
    <property type="molecule type" value="Genomic_DNA"/>
</dbReference>
<dbReference type="Pfam" id="PF05635">
    <property type="entry name" value="23S_rRNA_IVP"/>
    <property type="match status" value="1"/>
</dbReference>
<evidence type="ECO:0000313" key="1">
    <source>
        <dbReference type="EMBL" id="KKL72765.1"/>
    </source>
</evidence>
<sequence>VIWREKKYLLNRVAEGFDDGSTREFIRFLGYSQRSCGEVQSQLYRALDCGYIDQLEFKIVYDLASDCRKQIKGFRKYLRNYKKD</sequence>
<organism evidence="1">
    <name type="scientific">marine sediment metagenome</name>
    <dbReference type="NCBI Taxonomy" id="412755"/>
    <lineage>
        <taxon>unclassified sequences</taxon>
        <taxon>metagenomes</taxon>
        <taxon>ecological metagenomes</taxon>
    </lineage>
</organism>
<gene>
    <name evidence="1" type="ORF">LCGC14_2081620</name>
</gene>
<protein>
    <recommendedName>
        <fullName evidence="2">Four helix bundle protein</fullName>
    </recommendedName>
</protein>
<dbReference type="SUPFAM" id="SSF158446">
    <property type="entry name" value="IVS-encoded protein-like"/>
    <property type="match status" value="1"/>
</dbReference>
<dbReference type="InterPro" id="IPR012657">
    <property type="entry name" value="23S_rRNA-intervening_sequence"/>
</dbReference>
<reference evidence="1" key="1">
    <citation type="journal article" date="2015" name="Nature">
        <title>Complex archaea that bridge the gap between prokaryotes and eukaryotes.</title>
        <authorList>
            <person name="Spang A."/>
            <person name="Saw J.H."/>
            <person name="Jorgensen S.L."/>
            <person name="Zaremba-Niedzwiedzka K."/>
            <person name="Martijn J."/>
            <person name="Lind A.E."/>
            <person name="van Eijk R."/>
            <person name="Schleper C."/>
            <person name="Guy L."/>
            <person name="Ettema T.J."/>
        </authorList>
    </citation>
    <scope>NUCLEOTIDE SEQUENCE</scope>
</reference>
<name>A0A0F9GTT8_9ZZZZ</name>
<dbReference type="AlphaFoldDB" id="A0A0F9GTT8"/>